<feature type="region of interest" description="Disordered" evidence="1">
    <location>
        <begin position="129"/>
        <end position="186"/>
    </location>
</feature>
<reference evidence="2" key="1">
    <citation type="journal article" date="2020" name="Stud. Mycol.">
        <title>101 Dothideomycetes genomes: a test case for predicting lifestyles and emergence of pathogens.</title>
        <authorList>
            <person name="Haridas S."/>
            <person name="Albert R."/>
            <person name="Binder M."/>
            <person name="Bloem J."/>
            <person name="Labutti K."/>
            <person name="Salamov A."/>
            <person name="Andreopoulos B."/>
            <person name="Baker S."/>
            <person name="Barry K."/>
            <person name="Bills G."/>
            <person name="Bluhm B."/>
            <person name="Cannon C."/>
            <person name="Castanera R."/>
            <person name="Culley D."/>
            <person name="Daum C."/>
            <person name="Ezra D."/>
            <person name="Gonzalez J."/>
            <person name="Henrissat B."/>
            <person name="Kuo A."/>
            <person name="Liang C."/>
            <person name="Lipzen A."/>
            <person name="Lutzoni F."/>
            <person name="Magnuson J."/>
            <person name="Mondo S."/>
            <person name="Nolan M."/>
            <person name="Ohm R."/>
            <person name="Pangilinan J."/>
            <person name="Park H.-J."/>
            <person name="Ramirez L."/>
            <person name="Alfaro M."/>
            <person name="Sun H."/>
            <person name="Tritt A."/>
            <person name="Yoshinaga Y."/>
            <person name="Zwiers L.-H."/>
            <person name="Turgeon B."/>
            <person name="Goodwin S."/>
            <person name="Spatafora J."/>
            <person name="Crous P."/>
            <person name="Grigoriev I."/>
        </authorList>
    </citation>
    <scope>NUCLEOTIDE SEQUENCE</scope>
    <source>
        <strain evidence="2">CBS 279.74</strain>
    </source>
</reference>
<feature type="compositionally biased region" description="Polar residues" evidence="1">
    <location>
        <begin position="175"/>
        <end position="184"/>
    </location>
</feature>
<protein>
    <submittedName>
        <fullName evidence="2">Uncharacterized protein</fullName>
    </submittedName>
</protein>
<keyword evidence="3" id="KW-1185">Reference proteome</keyword>
<dbReference type="EMBL" id="MU005772">
    <property type="protein sequence ID" value="KAF2708511.1"/>
    <property type="molecule type" value="Genomic_DNA"/>
</dbReference>
<organism evidence="2 3">
    <name type="scientific">Pleomassaria siparia CBS 279.74</name>
    <dbReference type="NCBI Taxonomy" id="1314801"/>
    <lineage>
        <taxon>Eukaryota</taxon>
        <taxon>Fungi</taxon>
        <taxon>Dikarya</taxon>
        <taxon>Ascomycota</taxon>
        <taxon>Pezizomycotina</taxon>
        <taxon>Dothideomycetes</taxon>
        <taxon>Pleosporomycetidae</taxon>
        <taxon>Pleosporales</taxon>
        <taxon>Pleomassariaceae</taxon>
        <taxon>Pleomassaria</taxon>
    </lineage>
</organism>
<evidence type="ECO:0000256" key="1">
    <source>
        <dbReference type="SAM" id="MobiDB-lite"/>
    </source>
</evidence>
<evidence type="ECO:0000313" key="3">
    <source>
        <dbReference type="Proteomes" id="UP000799428"/>
    </source>
</evidence>
<dbReference type="AlphaFoldDB" id="A0A6G1K7T7"/>
<dbReference type="Proteomes" id="UP000799428">
    <property type="component" value="Unassembled WGS sequence"/>
</dbReference>
<feature type="compositionally biased region" description="Polar residues" evidence="1">
    <location>
        <begin position="156"/>
        <end position="168"/>
    </location>
</feature>
<evidence type="ECO:0000313" key="2">
    <source>
        <dbReference type="EMBL" id="KAF2708511.1"/>
    </source>
</evidence>
<name>A0A6G1K7T7_9PLEO</name>
<sequence length="294" mass="33108">MYCVRTSHPSHLESAQRTFAPHRVSSLCRAWVLQTEPDRPTDYTVPPQFHQDEEYEEQQSIIYTPYISCHDAASWPLQFGKPLREPLRGLPKYQSSISSLDSFGSPIPQLLYGSVPDYAHTKFSVQLPIGTPRTSLPMPRLRGGCNEREPQDDSPDNQASDNEYTLSQPLEPGPKQTSTLSDTKLNGVLSKLREGREENERSRVNGIFFGIIRGLEERRGCARSCGELDQLRRRKWLWSASLRASQNQSKAPTAEAPCRNAIIQDDTPRPTQMIIPRVIGGPAAHVGDENSQKR</sequence>
<accession>A0A6G1K7T7</accession>
<gene>
    <name evidence="2" type="ORF">K504DRAFT_503678</name>
</gene>
<proteinExistence type="predicted"/>